<evidence type="ECO:0000256" key="1">
    <source>
        <dbReference type="SAM" id="Phobius"/>
    </source>
</evidence>
<keyword evidence="1" id="KW-1133">Transmembrane helix</keyword>
<feature type="transmembrane region" description="Helical" evidence="1">
    <location>
        <begin position="33"/>
        <end position="51"/>
    </location>
</feature>
<evidence type="ECO:0000313" key="2">
    <source>
        <dbReference type="EMBL" id="CDG82841.1"/>
    </source>
</evidence>
<sequence>MPAGLKLGRAASQSSAANLAQSSDASDGVFNDGYALTLAVNGCFQPLIFFIRSPRRTAIR</sequence>
<dbReference type="PATRIC" id="fig|1349767.4.peg.3960"/>
<keyword evidence="1" id="KW-0812">Transmembrane</keyword>
<protein>
    <submittedName>
        <fullName evidence="2">Uncharacterized protein</fullName>
    </submittedName>
</protein>
<dbReference type="STRING" id="1349767.GJA_2206"/>
<dbReference type="KEGG" id="jag:GJA_2206"/>
<keyword evidence="1" id="KW-0472">Membrane</keyword>
<organism evidence="2 3">
    <name type="scientific">Janthinobacterium agaricidamnosum NBRC 102515 = DSM 9628</name>
    <dbReference type="NCBI Taxonomy" id="1349767"/>
    <lineage>
        <taxon>Bacteria</taxon>
        <taxon>Pseudomonadati</taxon>
        <taxon>Pseudomonadota</taxon>
        <taxon>Betaproteobacteria</taxon>
        <taxon>Burkholderiales</taxon>
        <taxon>Oxalobacteraceae</taxon>
        <taxon>Janthinobacterium</taxon>
    </lineage>
</organism>
<gene>
    <name evidence="2" type="ORF">GJA_2206</name>
</gene>
<dbReference type="HOGENOM" id="CLU_2935343_0_0_4"/>
<accession>W0V4N7</accession>
<dbReference type="Proteomes" id="UP000027604">
    <property type="component" value="Chromosome I"/>
</dbReference>
<name>W0V4N7_9BURK</name>
<reference evidence="2 3" key="1">
    <citation type="journal article" date="2015" name="Genome Announc.">
        <title>Genome Sequence of Mushroom Soft-Rot Pathogen Janthinobacterium agaricidamnosum.</title>
        <authorList>
            <person name="Graupner K."/>
            <person name="Lackner G."/>
            <person name="Hertweck C."/>
        </authorList>
    </citation>
    <scope>NUCLEOTIDE SEQUENCE [LARGE SCALE GENOMIC DNA]</scope>
    <source>
        <strain evidence="3">NBRC 102515 / DSM 9628</strain>
    </source>
</reference>
<dbReference type="EMBL" id="HG322949">
    <property type="protein sequence ID" value="CDG82841.1"/>
    <property type="molecule type" value="Genomic_DNA"/>
</dbReference>
<evidence type="ECO:0000313" key="3">
    <source>
        <dbReference type="Proteomes" id="UP000027604"/>
    </source>
</evidence>
<dbReference type="AlphaFoldDB" id="W0V4N7"/>
<proteinExistence type="predicted"/>
<keyword evidence="3" id="KW-1185">Reference proteome</keyword>